<proteinExistence type="predicted"/>
<comment type="caution">
    <text evidence="5">The sequence shown here is derived from an EMBL/GenBank/DDBJ whole genome shotgun (WGS) entry which is preliminary data.</text>
</comment>
<dbReference type="SMART" id="SM00487">
    <property type="entry name" value="DEXDc"/>
    <property type="match status" value="1"/>
</dbReference>
<dbReference type="Proteomes" id="UP000632454">
    <property type="component" value="Unassembled WGS sequence"/>
</dbReference>
<dbReference type="CDD" id="cd18797">
    <property type="entry name" value="SF2_C_Hrq"/>
    <property type="match status" value="1"/>
</dbReference>
<dbReference type="EMBL" id="BMCS01000001">
    <property type="protein sequence ID" value="GGF10444.1"/>
    <property type="molecule type" value="Genomic_DNA"/>
</dbReference>
<keyword evidence="5" id="KW-0378">Hydrolase</keyword>
<dbReference type="PROSITE" id="PS51192">
    <property type="entry name" value="HELICASE_ATP_BIND_1"/>
    <property type="match status" value="1"/>
</dbReference>
<dbReference type="Pfam" id="PF00271">
    <property type="entry name" value="Helicase_C"/>
    <property type="match status" value="1"/>
</dbReference>
<evidence type="ECO:0000259" key="4">
    <source>
        <dbReference type="PROSITE" id="PS51194"/>
    </source>
</evidence>
<evidence type="ECO:0000256" key="1">
    <source>
        <dbReference type="ARBA" id="ARBA00022741"/>
    </source>
</evidence>
<feature type="domain" description="Helicase C-terminal" evidence="4">
    <location>
        <begin position="293"/>
        <end position="446"/>
    </location>
</feature>
<dbReference type="SUPFAM" id="SSF52540">
    <property type="entry name" value="P-loop containing nucleoside triphosphate hydrolases"/>
    <property type="match status" value="1"/>
</dbReference>
<dbReference type="InterPro" id="IPR014001">
    <property type="entry name" value="Helicase_ATP-bd"/>
</dbReference>
<dbReference type="RefSeq" id="WP_188486260.1">
    <property type="nucleotide sequence ID" value="NZ_BMCS01000001.1"/>
</dbReference>
<keyword evidence="1" id="KW-0547">Nucleotide-binding</keyword>
<dbReference type="PROSITE" id="PS51194">
    <property type="entry name" value="HELICASE_CTER"/>
    <property type="match status" value="1"/>
</dbReference>
<evidence type="ECO:0000259" key="3">
    <source>
        <dbReference type="PROSITE" id="PS51192"/>
    </source>
</evidence>
<dbReference type="InterPro" id="IPR011545">
    <property type="entry name" value="DEAD/DEAH_box_helicase_dom"/>
</dbReference>
<dbReference type="Gene3D" id="3.40.50.300">
    <property type="entry name" value="P-loop containing nucleotide triphosphate hydrolases"/>
    <property type="match status" value="2"/>
</dbReference>
<dbReference type="InterPro" id="IPR022307">
    <property type="entry name" value="Helicase_put_actinobac"/>
</dbReference>
<feature type="domain" description="Helicase ATP-binding" evidence="3">
    <location>
        <begin position="70"/>
        <end position="252"/>
    </location>
</feature>
<accession>A0ABQ1U8G3</accession>
<dbReference type="InterPro" id="IPR018973">
    <property type="entry name" value="MZB"/>
</dbReference>
<evidence type="ECO:0000313" key="5">
    <source>
        <dbReference type="EMBL" id="GGF10444.1"/>
    </source>
</evidence>
<dbReference type="NCBIfam" id="TIGR03817">
    <property type="entry name" value="DECH_helic"/>
    <property type="match status" value="1"/>
</dbReference>
<gene>
    <name evidence="5" type="ORF">GCM10007298_03010</name>
</gene>
<dbReference type="CDD" id="cd17923">
    <property type="entry name" value="DEXHc_Hrq1-like"/>
    <property type="match status" value="1"/>
</dbReference>
<dbReference type="InterPro" id="IPR027417">
    <property type="entry name" value="P-loop_NTPase"/>
</dbReference>
<dbReference type="PANTHER" id="PTHR47957">
    <property type="entry name" value="ATP-DEPENDENT HELICASE HRQ1"/>
    <property type="match status" value="1"/>
</dbReference>
<dbReference type="Pfam" id="PF22982">
    <property type="entry name" value="WHD_HRQ1"/>
    <property type="match status" value="1"/>
</dbReference>
<evidence type="ECO:0000256" key="2">
    <source>
        <dbReference type="ARBA" id="ARBA00022840"/>
    </source>
</evidence>
<dbReference type="InterPro" id="IPR055227">
    <property type="entry name" value="HRQ1_WHD"/>
</dbReference>
<sequence>MTPEESYGEQLLARSLAGVEPSLSPVTYQTVIGSQTAQFDEWPDWAPAGVVDAFTEAGVRRPWTHQVAAAQEAHAGRHVVVATGTASGKSLAYQLPILSELTADNHATALYLSPTKALGADQIRSLVSLLAGRREFSHIAPCAYDGDTEPEIRQWAREHSRWIFTNPDMLHLGILSSPARWRHFFRHLRYIVIDECHHYRGVFGSHTALVVQRALRVARAGGANPTVIAASATAGEPGLALERLIGRPCTAITADGSPHGERTVALWEPGFTPGVTGEQGAPVRRAAGTEAARIMADLVIEGARTLCFVRSRVGAEVAARSTRQILAAVDPDLVDRVAAYRAGYLADDRRKLEAALSDGELLGVATTNALELGVDIAGLDAVIVAGYPGTVASFWQQAGRAGRRGAGSLVVMIARDDPLDTYLVHHPEALLSRPVEVSVTDPTNPYVLGPHLLCAAAELPLTEADVEAFDAQALVDDLTTQGLLRRRLAGWYVAAGLDPHGDIDIRGGIGGQVMIVDATTSQLLGTVDTGRAMSTVHAGAVHLHQGRSYVVDELDLDNGLALTHPEDPDWTTSARQSTAMDITATTDERRHGALTVALVDVDVTHQVIGYMRTLLSGEVLDVVELDMPAQTLSTRSVMYTITPEALEAVGVSVSRFPGALHAAEHAAIGLLPLIATCDRWDIGGLSTNLHPDTGLPTVFVYDGYPGGAGFAARGFSAFETWIRATRDAVTDCRCETGCPSCVQSPKCGNGNEPLDKAGAIAVLDLILREVHG</sequence>
<dbReference type="PANTHER" id="PTHR47957:SF3">
    <property type="entry name" value="ATP-DEPENDENT HELICASE HRQ1"/>
    <property type="match status" value="1"/>
</dbReference>
<dbReference type="InterPro" id="IPR001650">
    <property type="entry name" value="Helicase_C-like"/>
</dbReference>
<organism evidence="5 6">
    <name type="scientific">Williamsia phyllosphaerae</name>
    <dbReference type="NCBI Taxonomy" id="885042"/>
    <lineage>
        <taxon>Bacteria</taxon>
        <taxon>Bacillati</taxon>
        <taxon>Actinomycetota</taxon>
        <taxon>Actinomycetes</taxon>
        <taxon>Mycobacteriales</taxon>
        <taxon>Nocardiaceae</taxon>
        <taxon>Williamsia</taxon>
    </lineage>
</organism>
<protein>
    <submittedName>
        <fullName evidence="5">ATP-dependent RNA helicase, DEAD/DEAH box family protein</fullName>
    </submittedName>
</protein>
<reference evidence="6" key="1">
    <citation type="journal article" date="2019" name="Int. J. Syst. Evol. Microbiol.">
        <title>The Global Catalogue of Microorganisms (GCM) 10K type strain sequencing project: providing services to taxonomists for standard genome sequencing and annotation.</title>
        <authorList>
            <consortium name="The Broad Institute Genomics Platform"/>
            <consortium name="The Broad Institute Genome Sequencing Center for Infectious Disease"/>
            <person name="Wu L."/>
            <person name="Ma J."/>
        </authorList>
    </citation>
    <scope>NUCLEOTIDE SEQUENCE [LARGE SCALE GENOMIC DNA]</scope>
    <source>
        <strain evidence="6">CCM 7855</strain>
    </source>
</reference>
<keyword evidence="5" id="KW-0347">Helicase</keyword>
<evidence type="ECO:0000313" key="6">
    <source>
        <dbReference type="Proteomes" id="UP000632454"/>
    </source>
</evidence>
<name>A0ABQ1U8G3_9NOCA</name>
<keyword evidence="2" id="KW-0067">ATP-binding</keyword>
<keyword evidence="6" id="KW-1185">Reference proteome</keyword>
<dbReference type="Pfam" id="PF09369">
    <property type="entry name" value="MZB"/>
    <property type="match status" value="1"/>
</dbReference>
<dbReference type="Pfam" id="PF00270">
    <property type="entry name" value="DEAD"/>
    <property type="match status" value="1"/>
</dbReference>
<dbReference type="SMART" id="SM00490">
    <property type="entry name" value="HELICc"/>
    <property type="match status" value="1"/>
</dbReference>
<dbReference type="GO" id="GO:0004386">
    <property type="term" value="F:helicase activity"/>
    <property type="evidence" value="ECO:0007669"/>
    <property type="project" value="UniProtKB-KW"/>
</dbReference>